<accession>A0ABQ5NGL2</accession>
<name>A0ABQ5NGL2_9BACI</name>
<proteinExistence type="predicted"/>
<dbReference type="Proteomes" id="UP001065593">
    <property type="component" value="Unassembled WGS sequence"/>
</dbReference>
<comment type="caution">
    <text evidence="1">The sequence shown here is derived from an EMBL/GenBank/DDBJ whole genome shotgun (WGS) entry which is preliminary data.</text>
</comment>
<dbReference type="EMBL" id="BRZA01000001">
    <property type="protein sequence ID" value="GLC87506.1"/>
    <property type="molecule type" value="Genomic_DNA"/>
</dbReference>
<evidence type="ECO:0000313" key="1">
    <source>
        <dbReference type="EMBL" id="GLC87506.1"/>
    </source>
</evidence>
<dbReference type="RefSeq" id="WP_264987228.1">
    <property type="nucleotide sequence ID" value="NZ_BRZA01000001.1"/>
</dbReference>
<organism evidence="1 2">
    <name type="scientific">Lysinibacillus piscis</name>
    <dbReference type="NCBI Taxonomy" id="2518931"/>
    <lineage>
        <taxon>Bacteria</taxon>
        <taxon>Bacillati</taxon>
        <taxon>Bacillota</taxon>
        <taxon>Bacilli</taxon>
        <taxon>Bacillales</taxon>
        <taxon>Bacillaceae</taxon>
        <taxon>Lysinibacillus</taxon>
    </lineage>
</organism>
<sequence>MNQAEVLKNRQYRGQIMRLVALFQPAPVTIKQLRLSLQEYGLAYGADIAQYIHYLADDSDKKNPPYIRVEDGFLKEVADDDKVYITKAGIKLIEGSITDPDVLL</sequence>
<evidence type="ECO:0000313" key="2">
    <source>
        <dbReference type="Proteomes" id="UP001065593"/>
    </source>
</evidence>
<gene>
    <name evidence="1" type="ORF">LYSBPC_06330</name>
</gene>
<protein>
    <submittedName>
        <fullName evidence="1">Uncharacterized protein</fullName>
    </submittedName>
</protein>
<keyword evidence="2" id="KW-1185">Reference proteome</keyword>
<reference evidence="1" key="1">
    <citation type="submission" date="2022-08" db="EMBL/GenBank/DDBJ databases">
        <title>Draft genome sequence of Lysinibacillus sp. strain KH24.</title>
        <authorList>
            <person name="Kanbe H."/>
            <person name="Itoh H."/>
        </authorList>
    </citation>
    <scope>NUCLEOTIDE SEQUENCE</scope>
    <source>
        <strain evidence="1">KH24</strain>
    </source>
</reference>